<evidence type="ECO:0000256" key="9">
    <source>
        <dbReference type="ARBA" id="ARBA00047308"/>
    </source>
</evidence>
<dbReference type="Gene3D" id="3.40.1110.10">
    <property type="entry name" value="Calcium-transporting ATPase, cytoplasmic domain N"/>
    <property type="match status" value="1"/>
</dbReference>
<evidence type="ECO:0000256" key="5">
    <source>
        <dbReference type="ARBA" id="ARBA00022967"/>
    </source>
</evidence>
<evidence type="ECO:0000256" key="6">
    <source>
        <dbReference type="ARBA" id="ARBA00022989"/>
    </source>
</evidence>
<keyword evidence="10" id="KW-0547">Nucleotide-binding</keyword>
<dbReference type="SUPFAM" id="SSF81653">
    <property type="entry name" value="Calcium ATPase, transduction domain A"/>
    <property type="match status" value="1"/>
</dbReference>
<protein>
    <recommendedName>
        <fullName evidence="8">P-type Zn(2+) transporter</fullName>
        <ecNumber evidence="8">7.2.2.12</ecNumber>
    </recommendedName>
</protein>
<dbReference type="InterPro" id="IPR036412">
    <property type="entry name" value="HAD-like_sf"/>
</dbReference>
<keyword evidence="4 10" id="KW-0479">Metal-binding</keyword>
<proteinExistence type="inferred from homology"/>
<keyword evidence="13" id="KW-1185">Reference proteome</keyword>
<dbReference type="NCBIfam" id="TIGR01494">
    <property type="entry name" value="ATPase_P-type"/>
    <property type="match status" value="1"/>
</dbReference>
<dbReference type="EC" id="7.2.2.12" evidence="8"/>
<comment type="subcellular location">
    <subcellularLocation>
        <location evidence="10">Cell membrane</location>
    </subcellularLocation>
    <subcellularLocation>
        <location evidence="1">Membrane</location>
    </subcellularLocation>
</comment>
<comment type="caution">
    <text evidence="12">The sequence shown here is derived from an EMBL/GenBank/DDBJ whole genome shotgun (WGS) entry which is preliminary data.</text>
</comment>
<dbReference type="InterPro" id="IPR059000">
    <property type="entry name" value="ATPase_P-type_domA"/>
</dbReference>
<comment type="similarity">
    <text evidence="2 10">Belongs to the cation transport ATPase (P-type) (TC 3.A.3) family. Type IB subfamily.</text>
</comment>
<dbReference type="InterPro" id="IPR023298">
    <property type="entry name" value="ATPase_P-typ_TM_dom_sf"/>
</dbReference>
<dbReference type="PRINTS" id="PR00120">
    <property type="entry name" value="HATPASE"/>
</dbReference>
<dbReference type="GO" id="GO:0046872">
    <property type="term" value="F:metal ion binding"/>
    <property type="evidence" value="ECO:0007669"/>
    <property type="project" value="UniProtKB-KW"/>
</dbReference>
<keyword evidence="10" id="KW-1003">Cell membrane</keyword>
<dbReference type="InterPro" id="IPR044492">
    <property type="entry name" value="P_typ_ATPase_HD_dom"/>
</dbReference>
<dbReference type="GO" id="GO:0005886">
    <property type="term" value="C:plasma membrane"/>
    <property type="evidence" value="ECO:0007669"/>
    <property type="project" value="UniProtKB-SubCell"/>
</dbReference>
<accession>A0AAE3XNV2</accession>
<keyword evidence="3 10" id="KW-0812">Transmembrane</keyword>
<dbReference type="Pfam" id="PF00122">
    <property type="entry name" value="E1-E2_ATPase"/>
    <property type="match status" value="1"/>
</dbReference>
<dbReference type="GO" id="GO:0016887">
    <property type="term" value="F:ATP hydrolysis activity"/>
    <property type="evidence" value="ECO:0007669"/>
    <property type="project" value="InterPro"/>
</dbReference>
<dbReference type="EMBL" id="JAVDQD010000002">
    <property type="protein sequence ID" value="MDR6239191.1"/>
    <property type="molecule type" value="Genomic_DNA"/>
</dbReference>
<dbReference type="InterPro" id="IPR051014">
    <property type="entry name" value="Cation_Transport_ATPase_IB"/>
</dbReference>
<dbReference type="PRINTS" id="PR00119">
    <property type="entry name" value="CATATPASE"/>
</dbReference>
<dbReference type="RefSeq" id="WP_309938768.1">
    <property type="nucleotide sequence ID" value="NZ_AP025305.1"/>
</dbReference>
<dbReference type="GO" id="GO:0005524">
    <property type="term" value="F:ATP binding"/>
    <property type="evidence" value="ECO:0007669"/>
    <property type="project" value="UniProtKB-UniRule"/>
</dbReference>
<evidence type="ECO:0000256" key="8">
    <source>
        <dbReference type="ARBA" id="ARBA00039097"/>
    </source>
</evidence>
<dbReference type="Gene3D" id="3.40.50.1000">
    <property type="entry name" value="HAD superfamily/HAD-like"/>
    <property type="match status" value="1"/>
</dbReference>
<dbReference type="SFLD" id="SFLDS00003">
    <property type="entry name" value="Haloacid_Dehalogenase"/>
    <property type="match status" value="1"/>
</dbReference>
<dbReference type="SFLD" id="SFLDF00027">
    <property type="entry name" value="p-type_atpase"/>
    <property type="match status" value="1"/>
</dbReference>
<feature type="transmembrane region" description="Helical" evidence="10">
    <location>
        <begin position="600"/>
        <end position="619"/>
    </location>
</feature>
<sequence>MSSHHHHCDHHHTHIHFLGKNSEIKFSIICGIFLLAGFLLDTFNIVSKPITIGIFLISYIFGSFYAILEAYETMKKGKFDIEFLMLVAAIGAAVLDKWAEGALLLFLFSLGHSLEHYAMNKARNAIKSLANLSPKTAFKKTENGKITEIDINEINIGDTLIVKPHTKIPADGKVNKGRSYVNQASITGESMPVLKTDNSDKKEHIEVFAGTINGDETLEILATKKAEDFTISRLVKLISENQAKKSPTQKFADKFEKIYVPIVLGLVILLNFAFLLLDELYVESFYRSMAMLVAASPCALAISTPSAVLSGISRAAQKGILVKGGKALEALGQINFVAFDKTGTLTIGEPKITEIITFGNTTQQELLEISISAEMLSDHPIAKAIVKDGIQKLGKHPEKHVTNLVAHQGKGISAEYQGKILIGQPSLFESLNIPLPSLDELNIFHKLEAKANTSILVYHKDKYLGIISIQDTLRDDAEKTIISLRNIGIKNIEMLSGDNQNVADSIAKHLSIQAKGELLPEEKAQIIKNKSHQFKIAMVGDGVNDAPAMVESDIGIAMGAAGSEVAMETADVALLSDKLSKLPYSIALGRQTRKIIKQNLCISLGVVALLMPLTILGIANIGWAVLIHEGSTMVVVLNALRLLKFNMKEKAYNPLIQQSI</sequence>
<feature type="transmembrane region" description="Helical" evidence="10">
    <location>
        <begin position="49"/>
        <end position="67"/>
    </location>
</feature>
<keyword evidence="5" id="KW-1278">Translocase</keyword>
<evidence type="ECO:0000256" key="1">
    <source>
        <dbReference type="ARBA" id="ARBA00004370"/>
    </source>
</evidence>
<keyword evidence="7 10" id="KW-0472">Membrane</keyword>
<dbReference type="Proteomes" id="UP001185092">
    <property type="component" value="Unassembled WGS sequence"/>
</dbReference>
<keyword evidence="6 10" id="KW-1133">Transmembrane helix</keyword>
<keyword evidence="10" id="KW-0067">ATP-binding</keyword>
<dbReference type="SUPFAM" id="SSF81665">
    <property type="entry name" value="Calcium ATPase, transmembrane domain M"/>
    <property type="match status" value="1"/>
</dbReference>
<dbReference type="Gene3D" id="2.70.150.10">
    <property type="entry name" value="Calcium-transporting ATPase, cytoplasmic transduction domain A"/>
    <property type="match status" value="1"/>
</dbReference>
<dbReference type="PROSITE" id="PS00154">
    <property type="entry name" value="ATPASE_E1_E2"/>
    <property type="match status" value="1"/>
</dbReference>
<dbReference type="Pfam" id="PF00702">
    <property type="entry name" value="Hydrolase"/>
    <property type="match status" value="1"/>
</dbReference>
<dbReference type="InterPro" id="IPR023214">
    <property type="entry name" value="HAD_sf"/>
</dbReference>
<dbReference type="InterPro" id="IPR018303">
    <property type="entry name" value="ATPase_P-typ_P_site"/>
</dbReference>
<dbReference type="PANTHER" id="PTHR48085:SF5">
    <property type="entry name" value="CADMIUM_ZINC-TRANSPORTING ATPASE HMA4-RELATED"/>
    <property type="match status" value="1"/>
</dbReference>
<reference evidence="12" key="1">
    <citation type="submission" date="2023-07" db="EMBL/GenBank/DDBJ databases">
        <title>Genomic Encyclopedia of Type Strains, Phase IV (KMG-IV): sequencing the most valuable type-strain genomes for metagenomic binning, comparative biology and taxonomic classification.</title>
        <authorList>
            <person name="Goeker M."/>
        </authorList>
    </citation>
    <scope>NUCLEOTIDE SEQUENCE</scope>
    <source>
        <strain evidence="12">DSM 26174</strain>
    </source>
</reference>
<dbReference type="SFLD" id="SFLDG00002">
    <property type="entry name" value="C1.7:_P-type_atpase_like"/>
    <property type="match status" value="1"/>
</dbReference>
<dbReference type="PANTHER" id="PTHR48085">
    <property type="entry name" value="CADMIUM/ZINC-TRANSPORTING ATPASE HMA2-RELATED"/>
    <property type="match status" value="1"/>
</dbReference>
<feature type="transmembrane region" description="Helical" evidence="10">
    <location>
        <begin position="24"/>
        <end position="43"/>
    </location>
</feature>
<dbReference type="GO" id="GO:0016463">
    <property type="term" value="F:P-type zinc transporter activity"/>
    <property type="evidence" value="ECO:0007669"/>
    <property type="project" value="UniProtKB-EC"/>
</dbReference>
<evidence type="ECO:0000256" key="7">
    <source>
        <dbReference type="ARBA" id="ARBA00023136"/>
    </source>
</evidence>
<dbReference type="InterPro" id="IPR008250">
    <property type="entry name" value="ATPase_P-typ_transduc_dom_A_sf"/>
</dbReference>
<feature type="transmembrane region" description="Helical" evidence="10">
    <location>
        <begin position="625"/>
        <end position="643"/>
    </location>
</feature>
<dbReference type="InterPro" id="IPR027256">
    <property type="entry name" value="P-typ_ATPase_IB"/>
</dbReference>
<dbReference type="SUPFAM" id="SSF56784">
    <property type="entry name" value="HAD-like"/>
    <property type="match status" value="1"/>
</dbReference>
<evidence type="ECO:0000256" key="2">
    <source>
        <dbReference type="ARBA" id="ARBA00006024"/>
    </source>
</evidence>
<dbReference type="InterPro" id="IPR001757">
    <property type="entry name" value="P_typ_ATPase"/>
</dbReference>
<evidence type="ECO:0000256" key="4">
    <source>
        <dbReference type="ARBA" id="ARBA00022723"/>
    </source>
</evidence>
<organism evidence="12 13">
    <name type="scientific">Aureibacter tunicatorum</name>
    <dbReference type="NCBI Taxonomy" id="866807"/>
    <lineage>
        <taxon>Bacteria</taxon>
        <taxon>Pseudomonadati</taxon>
        <taxon>Bacteroidota</taxon>
        <taxon>Cytophagia</taxon>
        <taxon>Cytophagales</taxon>
        <taxon>Persicobacteraceae</taxon>
        <taxon>Aureibacter</taxon>
    </lineage>
</organism>
<gene>
    <name evidence="12" type="ORF">HNQ88_002228</name>
</gene>
<feature type="transmembrane region" description="Helical" evidence="10">
    <location>
        <begin position="289"/>
        <end position="309"/>
    </location>
</feature>
<evidence type="ECO:0000313" key="12">
    <source>
        <dbReference type="EMBL" id="MDR6239191.1"/>
    </source>
</evidence>
<feature type="transmembrane region" description="Helical" evidence="10">
    <location>
        <begin position="258"/>
        <end position="277"/>
    </location>
</feature>
<feature type="domain" description="P-type ATPase A" evidence="11">
    <location>
        <begin position="133"/>
        <end position="238"/>
    </location>
</feature>
<evidence type="ECO:0000256" key="3">
    <source>
        <dbReference type="ARBA" id="ARBA00022692"/>
    </source>
</evidence>
<evidence type="ECO:0000256" key="10">
    <source>
        <dbReference type="RuleBase" id="RU362081"/>
    </source>
</evidence>
<name>A0AAE3XNV2_9BACT</name>
<dbReference type="AlphaFoldDB" id="A0AAE3XNV2"/>
<evidence type="ECO:0000313" key="13">
    <source>
        <dbReference type="Proteomes" id="UP001185092"/>
    </source>
</evidence>
<dbReference type="NCBIfam" id="TIGR01525">
    <property type="entry name" value="ATPase-IB_hvy"/>
    <property type="match status" value="1"/>
</dbReference>
<comment type="catalytic activity">
    <reaction evidence="9">
        <text>Zn(2+)(in) + ATP + H2O = Zn(2+)(out) + ADP + phosphate + H(+)</text>
        <dbReference type="Rhea" id="RHEA:20621"/>
        <dbReference type="ChEBI" id="CHEBI:15377"/>
        <dbReference type="ChEBI" id="CHEBI:15378"/>
        <dbReference type="ChEBI" id="CHEBI:29105"/>
        <dbReference type="ChEBI" id="CHEBI:30616"/>
        <dbReference type="ChEBI" id="CHEBI:43474"/>
        <dbReference type="ChEBI" id="CHEBI:456216"/>
        <dbReference type="EC" id="7.2.2.12"/>
    </reaction>
</comment>
<dbReference type="InterPro" id="IPR023299">
    <property type="entry name" value="ATPase_P-typ_cyto_dom_N"/>
</dbReference>
<evidence type="ECO:0000259" key="11">
    <source>
        <dbReference type="Pfam" id="PF00122"/>
    </source>
</evidence>